<dbReference type="EMBL" id="AP018365">
    <property type="protein sequence ID" value="BBA99035.1"/>
    <property type="molecule type" value="Genomic_DNA"/>
</dbReference>
<protein>
    <submittedName>
        <fullName evidence="1">Putative CRISPR-associated protein</fullName>
    </submittedName>
</protein>
<dbReference type="Pfam" id="PF08798">
    <property type="entry name" value="CRISPR_assoc"/>
    <property type="match status" value="1"/>
</dbReference>
<organism evidence="1 2">
    <name type="scientific">Actinacidiphila reveromycinica</name>
    <dbReference type="NCBI Taxonomy" id="659352"/>
    <lineage>
        <taxon>Bacteria</taxon>
        <taxon>Bacillati</taxon>
        <taxon>Actinomycetota</taxon>
        <taxon>Actinomycetes</taxon>
        <taxon>Kitasatosporales</taxon>
        <taxon>Streptomycetaceae</taxon>
        <taxon>Actinacidiphila</taxon>
    </lineage>
</organism>
<evidence type="ECO:0000313" key="2">
    <source>
        <dbReference type="Proteomes" id="UP000595703"/>
    </source>
</evidence>
<reference evidence="1 2" key="3">
    <citation type="journal article" date="2011" name="Nat. Chem. Biol.">
        <title>Reveromycin A biosynthesis uses RevG and RevJ for stereospecific spiroacetal formation.</title>
        <authorList>
            <person name="Takahashi S."/>
            <person name="Toyoda A."/>
            <person name="Sekiyama Y."/>
            <person name="Takagi H."/>
            <person name="Nogawa T."/>
            <person name="Uramoto M."/>
            <person name="Suzuki R."/>
            <person name="Koshino H."/>
            <person name="Kumano T."/>
            <person name="Panthee S."/>
            <person name="Dairi T."/>
            <person name="Ishikawa J."/>
            <person name="Ikeda H."/>
            <person name="Sakaki Y."/>
            <person name="Osada H."/>
        </authorList>
    </citation>
    <scope>NUCLEOTIDE SEQUENCE [LARGE SCALE GENOMIC DNA]</scope>
    <source>
        <strain evidence="1 2">SN-593</strain>
    </source>
</reference>
<dbReference type="SUPFAM" id="SSF117987">
    <property type="entry name" value="CRISPR-associated protein"/>
    <property type="match status" value="2"/>
</dbReference>
<accession>A0A7U3VPT1</accession>
<dbReference type="InterPro" id="IPR010179">
    <property type="entry name" value="CRISPR-assoc_prot_Cse3"/>
</dbReference>
<dbReference type="AlphaFoldDB" id="A0A7U3VPT1"/>
<gene>
    <name evidence="1" type="ORF">RVR_5489</name>
</gene>
<reference evidence="1 2" key="1">
    <citation type="journal article" date="2010" name="J. Bacteriol.">
        <title>Biochemical characterization of a novel indole prenyltransferase from Streptomyces sp. SN-593.</title>
        <authorList>
            <person name="Takahashi S."/>
            <person name="Takagi H."/>
            <person name="Toyoda A."/>
            <person name="Uramoto M."/>
            <person name="Nogawa T."/>
            <person name="Ueki M."/>
            <person name="Sakaki Y."/>
            <person name="Osada H."/>
        </authorList>
    </citation>
    <scope>NUCLEOTIDE SEQUENCE [LARGE SCALE GENOMIC DNA]</scope>
    <source>
        <strain evidence="1 2">SN-593</strain>
    </source>
</reference>
<dbReference type="KEGG" id="arev:RVR_5489"/>
<dbReference type="Gene3D" id="3.30.70.1200">
    <property type="entry name" value="Crispr-associated protein, domain 1"/>
    <property type="match status" value="1"/>
</dbReference>
<proteinExistence type="predicted"/>
<reference evidence="1 2" key="4">
    <citation type="journal article" date="2020" name="Sci. Rep.">
        <title>beta-carboline chemical signals induce reveromycin production through a LuxR family regulator in Streptomyces sp. SN-593.</title>
        <authorList>
            <person name="Panthee S."/>
            <person name="Kito N."/>
            <person name="Hayashi T."/>
            <person name="Shimizu T."/>
            <person name="Ishikawa J."/>
            <person name="Hamamoto H."/>
            <person name="Osada H."/>
            <person name="Takahashi S."/>
        </authorList>
    </citation>
    <scope>NUCLEOTIDE SEQUENCE [LARGE SCALE GENOMIC DNA]</scope>
    <source>
        <strain evidence="1 2">SN-593</strain>
    </source>
</reference>
<keyword evidence="2" id="KW-1185">Reference proteome</keyword>
<name>A0A7U3VPT1_9ACTN</name>
<evidence type="ECO:0000313" key="1">
    <source>
        <dbReference type="EMBL" id="BBA99035.1"/>
    </source>
</evidence>
<dbReference type="Gene3D" id="3.30.70.1210">
    <property type="entry name" value="Crispr-associated protein, domain 2"/>
    <property type="match status" value="1"/>
</dbReference>
<sequence>MFLTRFRINTARIGARRLLTSPQSLHAAVMASFAERPDHQGGGPRVLWRLDHQSRSEVLLYIVSPDRPDLTHLVEQAGWPTTGGWQTKPYAPFLSRLAIDDTWTFRLTANPVHSIRRHAAEPTKRTAHVTPRHQLDWLLKRQTDAGFTVVERSEPRPDGLDGAWHEVVVRNRSDLAFGKRNETDDRSHKVKVTRVTFDGRLRVVDPDALRRTLTAGLGKAKAYGCGLMTLAPAEQTR</sequence>
<dbReference type="CDD" id="cd09727">
    <property type="entry name" value="Cas6_I-E"/>
    <property type="match status" value="1"/>
</dbReference>
<dbReference type="SMART" id="SM01101">
    <property type="entry name" value="CRISPR_assoc"/>
    <property type="match status" value="1"/>
</dbReference>
<reference evidence="1 2" key="2">
    <citation type="journal article" date="2011" name="J. Antibiot.">
        <title>Furaquinocins I and J: novel polyketide isoprenoid hybrid compounds from Streptomyces reveromyceticus SN-593.</title>
        <authorList>
            <person name="Panthee S."/>
            <person name="Takahashi S."/>
            <person name="Takagi H."/>
            <person name="Nogawa T."/>
            <person name="Oowada E."/>
            <person name="Uramoto M."/>
            <person name="Osada H."/>
        </authorList>
    </citation>
    <scope>NUCLEOTIDE SEQUENCE [LARGE SCALE GENOMIC DNA]</scope>
    <source>
        <strain evidence="1 2">SN-593</strain>
    </source>
</reference>
<dbReference type="RefSeq" id="WP_202235075.1">
    <property type="nucleotide sequence ID" value="NZ_AP018365.1"/>
</dbReference>
<dbReference type="Proteomes" id="UP000595703">
    <property type="component" value="Chromosome"/>
</dbReference>
<dbReference type="NCBIfam" id="TIGR01907">
    <property type="entry name" value="casE_Cse3"/>
    <property type="match status" value="1"/>
</dbReference>